<evidence type="ECO:0000313" key="3">
    <source>
        <dbReference type="Proteomes" id="UP001629156"/>
    </source>
</evidence>
<name>A0ABW8YX62_9FLAO</name>
<dbReference type="Proteomes" id="UP001629156">
    <property type="component" value="Unassembled WGS sequence"/>
</dbReference>
<feature type="transmembrane region" description="Helical" evidence="1">
    <location>
        <begin position="65"/>
        <end position="87"/>
    </location>
</feature>
<dbReference type="EMBL" id="JBELPZ010000003">
    <property type="protein sequence ID" value="MFL9843770.1"/>
    <property type="molecule type" value="Genomic_DNA"/>
</dbReference>
<evidence type="ECO:0000313" key="2">
    <source>
        <dbReference type="EMBL" id="MFL9843770.1"/>
    </source>
</evidence>
<feature type="transmembrane region" description="Helical" evidence="1">
    <location>
        <begin position="37"/>
        <end position="59"/>
    </location>
</feature>
<reference evidence="2 3" key="1">
    <citation type="submission" date="2024-06" db="EMBL/GenBank/DDBJ databases">
        <authorList>
            <person name="Kaempfer P."/>
            <person name="Viver T."/>
        </authorList>
    </citation>
    <scope>NUCLEOTIDE SEQUENCE [LARGE SCALE GENOMIC DNA]</scope>
    <source>
        <strain evidence="2 3">ST-119</strain>
    </source>
</reference>
<keyword evidence="3" id="KW-1185">Reference proteome</keyword>
<evidence type="ECO:0008006" key="4">
    <source>
        <dbReference type="Google" id="ProtNLM"/>
    </source>
</evidence>
<accession>A0ABW8YX62</accession>
<comment type="caution">
    <text evidence="2">The sequence shown here is derived from an EMBL/GenBank/DDBJ whole genome shotgun (WGS) entry which is preliminary data.</text>
</comment>
<protein>
    <recommendedName>
        <fullName evidence="4">PH domain-containing protein</fullName>
    </recommendedName>
</protein>
<organism evidence="2 3">
    <name type="scientific">Flavobacterium rhizosphaerae</name>
    <dbReference type="NCBI Taxonomy" id="3163298"/>
    <lineage>
        <taxon>Bacteria</taxon>
        <taxon>Pseudomonadati</taxon>
        <taxon>Bacteroidota</taxon>
        <taxon>Flavobacteriia</taxon>
        <taxon>Flavobacteriales</taxon>
        <taxon>Flavobacteriaceae</taxon>
        <taxon>Flavobacterium</taxon>
    </lineage>
</organism>
<keyword evidence="1" id="KW-0472">Membrane</keyword>
<dbReference type="RefSeq" id="WP_408084022.1">
    <property type="nucleotide sequence ID" value="NZ_JBELPZ010000003.1"/>
</dbReference>
<keyword evidence="1" id="KW-1133">Transmembrane helix</keyword>
<evidence type="ECO:0000256" key="1">
    <source>
        <dbReference type="SAM" id="Phobius"/>
    </source>
</evidence>
<keyword evidence="1" id="KW-0812">Transmembrane</keyword>
<proteinExistence type="predicted"/>
<sequence>MTDFSIEKEFRPFLGINETVLWTGCPPKGVLFKKSDIIEIPLSIIWFGLVIFWETTVIIKGAPVFFVIFGILFICIGLYNAVGRFFYDAYRRNNIVYIITQQRILIKSGIFSKKVKSVSISDPKITFTAKKNGSGTILLGPDDRFNPRIFGKKINKTPRLEMIPEVEKVYKIIINSAELNLNYSVSFS</sequence>
<gene>
    <name evidence="2" type="ORF">ABS766_04990</name>
</gene>